<dbReference type="Proteomes" id="UP000014200">
    <property type="component" value="Unassembled WGS sequence"/>
</dbReference>
<comment type="caution">
    <text evidence="1">The sequence shown here is derived from an EMBL/GenBank/DDBJ whole genome shotgun (WGS) entry which is preliminary data.</text>
</comment>
<name>R9IH84_9BACT</name>
<evidence type="ECO:0000313" key="1">
    <source>
        <dbReference type="EMBL" id="EOS13366.1"/>
    </source>
</evidence>
<evidence type="ECO:0000313" key="2">
    <source>
        <dbReference type="Proteomes" id="UP000014200"/>
    </source>
</evidence>
<keyword evidence="2" id="KW-1185">Reference proteome</keyword>
<organism evidence="1 2">
    <name type="scientific">Phocaeicola sartorii</name>
    <dbReference type="NCBI Taxonomy" id="671267"/>
    <lineage>
        <taxon>Bacteria</taxon>
        <taxon>Pseudomonadati</taxon>
        <taxon>Bacteroidota</taxon>
        <taxon>Bacteroidia</taxon>
        <taxon>Bacteroidales</taxon>
        <taxon>Bacteroidaceae</taxon>
        <taxon>Phocaeicola</taxon>
    </lineage>
</organism>
<dbReference type="PATRIC" id="fig|1235788.3.peg.1230"/>
<sequence length="47" mass="4984">MGCLTFETAFENKSFAAFSLFVISGDSPLIAFTGVNGPSFLDSFVSL</sequence>
<protein>
    <submittedName>
        <fullName evidence="1">Uncharacterized protein</fullName>
    </submittedName>
</protein>
<accession>R9IH84</accession>
<dbReference type="STRING" id="1235788.C802_01204"/>
<dbReference type="EMBL" id="ASSP01000009">
    <property type="protein sequence ID" value="EOS13366.1"/>
    <property type="molecule type" value="Genomic_DNA"/>
</dbReference>
<dbReference type="HOGENOM" id="CLU_3164723_0_0_10"/>
<proteinExistence type="predicted"/>
<gene>
    <name evidence="1" type="ORF">C802_01204</name>
</gene>
<reference evidence="1 2" key="1">
    <citation type="submission" date="2013-04" db="EMBL/GenBank/DDBJ databases">
        <title>The Genome Sequence of Bacteroides massiliensis dnLKV3.</title>
        <authorList>
            <consortium name="The Broad Institute Genomics Platform"/>
            <consortium name="The Broad Institute Genome Sequencing Center for Infectious Disease"/>
            <person name="Earl A."/>
            <person name="Xavier R."/>
            <person name="Kuhn K."/>
            <person name="Stappenbeck T."/>
            <person name="Walker B."/>
            <person name="Young S."/>
            <person name="Zeng Q."/>
            <person name="Gargeya S."/>
            <person name="Fitzgerald M."/>
            <person name="Haas B."/>
            <person name="Abouelleil A."/>
            <person name="Allen A.W."/>
            <person name="Alvarado L."/>
            <person name="Arachchi H.M."/>
            <person name="Berlin A.M."/>
            <person name="Chapman S.B."/>
            <person name="Gainer-Dewar J."/>
            <person name="Goldberg J."/>
            <person name="Griggs A."/>
            <person name="Gujja S."/>
            <person name="Hansen M."/>
            <person name="Howarth C."/>
            <person name="Imamovic A."/>
            <person name="Ireland A."/>
            <person name="Larimer J."/>
            <person name="McCowan C."/>
            <person name="Murphy C."/>
            <person name="Pearson M."/>
            <person name="Poon T.W."/>
            <person name="Priest M."/>
            <person name="Roberts A."/>
            <person name="Saif S."/>
            <person name="Shea T."/>
            <person name="Sisk P."/>
            <person name="Sykes S."/>
            <person name="Wortman J."/>
            <person name="Nusbaum C."/>
            <person name="Birren B."/>
        </authorList>
    </citation>
    <scope>NUCLEOTIDE SEQUENCE [LARGE SCALE GENOMIC DNA]</scope>
    <source>
        <strain evidence="2">dnLKV3</strain>
    </source>
</reference>
<dbReference type="AlphaFoldDB" id="R9IH84"/>